<evidence type="ECO:0000313" key="2">
    <source>
        <dbReference type="Proteomes" id="UP000499080"/>
    </source>
</evidence>
<accession>A0A4Y2GYS6</accession>
<comment type="caution">
    <text evidence="1">The sequence shown here is derived from an EMBL/GenBank/DDBJ whole genome shotgun (WGS) entry which is preliminary data.</text>
</comment>
<gene>
    <name evidence="1" type="ORF">AVEN_247483_1</name>
</gene>
<dbReference type="Proteomes" id="UP000499080">
    <property type="component" value="Unassembled WGS sequence"/>
</dbReference>
<organism evidence="1 2">
    <name type="scientific">Araneus ventricosus</name>
    <name type="common">Orbweaver spider</name>
    <name type="synonym">Epeira ventricosa</name>
    <dbReference type="NCBI Taxonomy" id="182803"/>
    <lineage>
        <taxon>Eukaryota</taxon>
        <taxon>Metazoa</taxon>
        <taxon>Ecdysozoa</taxon>
        <taxon>Arthropoda</taxon>
        <taxon>Chelicerata</taxon>
        <taxon>Arachnida</taxon>
        <taxon>Araneae</taxon>
        <taxon>Araneomorphae</taxon>
        <taxon>Entelegynae</taxon>
        <taxon>Araneoidea</taxon>
        <taxon>Araneidae</taxon>
        <taxon>Araneus</taxon>
    </lineage>
</organism>
<name>A0A4Y2GYS6_ARAVE</name>
<dbReference type="EMBL" id="BGPR01001611">
    <property type="protein sequence ID" value="GBM57866.1"/>
    <property type="molecule type" value="Genomic_DNA"/>
</dbReference>
<evidence type="ECO:0000313" key="1">
    <source>
        <dbReference type="EMBL" id="GBM57866.1"/>
    </source>
</evidence>
<reference evidence="1 2" key="1">
    <citation type="journal article" date="2019" name="Sci. Rep.">
        <title>Orb-weaving spider Araneus ventricosus genome elucidates the spidroin gene catalogue.</title>
        <authorList>
            <person name="Kono N."/>
            <person name="Nakamura H."/>
            <person name="Ohtoshi R."/>
            <person name="Moran D.A.P."/>
            <person name="Shinohara A."/>
            <person name="Yoshida Y."/>
            <person name="Fujiwara M."/>
            <person name="Mori M."/>
            <person name="Tomita M."/>
            <person name="Arakawa K."/>
        </authorList>
    </citation>
    <scope>NUCLEOTIDE SEQUENCE [LARGE SCALE GENOMIC DNA]</scope>
</reference>
<sequence length="156" mass="18187">MFFLRGSFFGQVNFSRLKTYVANPRNKLADHFAKRAIIAREETNIPAPYSYIKPKIKRKILDDWEIYWNVDDSESGRGIKVFIERQWRNKGGAGGASALGAKLRNQLVVFNIKVEFFKLLFLRILKVEMISTKCGEILRMESFLQHGNLKMRQNNK</sequence>
<dbReference type="AlphaFoldDB" id="A0A4Y2GYS6"/>
<keyword evidence="2" id="KW-1185">Reference proteome</keyword>
<proteinExistence type="predicted"/>
<protein>
    <submittedName>
        <fullName evidence="1">Uncharacterized protein</fullName>
    </submittedName>
</protein>